<gene>
    <name evidence="4" type="ORF">EDD27_6707</name>
</gene>
<feature type="region of interest" description="Disordered" evidence="1">
    <location>
        <begin position="1"/>
        <end position="34"/>
    </location>
</feature>
<dbReference type="Gene3D" id="3.40.190.10">
    <property type="entry name" value="Periplasmic binding protein-like II"/>
    <property type="match status" value="1"/>
</dbReference>
<dbReference type="AlphaFoldDB" id="A0A438ME17"/>
<evidence type="ECO:0000259" key="3">
    <source>
        <dbReference type="PROSITE" id="PS50234"/>
    </source>
</evidence>
<proteinExistence type="predicted"/>
<dbReference type="Proteomes" id="UP000284824">
    <property type="component" value="Unassembled WGS sequence"/>
</dbReference>
<name>A0A438ME17_9ACTN</name>
<feature type="compositionally biased region" description="Gly residues" evidence="1">
    <location>
        <begin position="11"/>
        <end position="22"/>
    </location>
</feature>
<sequence>MGRHRTDELDGGYGGGYGGGYRAGEPPTRRRRSSRGRVLVPLAGAVALAVLLGVAAFVIFNRDHDCSGGKLALRVVATPDIEPSLSKIANNYNKAMHSIDSKCVDVTVAKEAAARTANALAAGKVTADFWVADSSLLMESMRRTPAGENLPEPEGSIATSPVVLAAAKSAASKLSGALTPSWTSMIAAANVANVDGPGKKVRVLALDPQKNSAGLAALVAAAGTAKEAGQDKALVGALKELSGQLASDSSALLASLTVKSGSKVPVGVASEQAIYAHNTKKPEAPVVALYPKEGTLSLDYPVTILTKDPAALKAAAHFKQELSTDAAKKILRDAGFRSADGTAGDVLTKDKGFTPETPQALPAPDGATVARMVQTWSRLNLGSRLLTLLDVSGTMALPVPGTGMTRMQAISKIATEGLGLFAADSELGVWTFSTHLDGRGKDWKEIVSLGPLTESINGALRKDLLVKQLSTIQAKATGDTGLNDTLKAAYTEMTKTYQQDKINTLLILTDGAGNDDPDGGIKNPAILQFLKDTYDPKRPVSIIIIAFGPDAAPGKQQMDALAKATGGEAYIAKNILQVRDFFLQGMERRLCSPNCDG</sequence>
<feature type="domain" description="VWFA" evidence="3">
    <location>
        <begin position="384"/>
        <end position="586"/>
    </location>
</feature>
<dbReference type="Pfam" id="PF13531">
    <property type="entry name" value="SBP_bac_11"/>
    <property type="match status" value="1"/>
</dbReference>
<reference evidence="4 5" key="1">
    <citation type="submission" date="2019-01" db="EMBL/GenBank/DDBJ databases">
        <title>Sequencing the genomes of 1000 actinobacteria strains.</title>
        <authorList>
            <person name="Klenk H.-P."/>
        </authorList>
    </citation>
    <scope>NUCLEOTIDE SEQUENCE [LARGE SCALE GENOMIC DNA]</scope>
    <source>
        <strain evidence="4 5">DSM 43925</strain>
    </source>
</reference>
<keyword evidence="2" id="KW-0812">Transmembrane</keyword>
<keyword evidence="2" id="KW-1133">Transmembrane helix</keyword>
<dbReference type="SUPFAM" id="SSF53850">
    <property type="entry name" value="Periplasmic binding protein-like II"/>
    <property type="match status" value="1"/>
</dbReference>
<dbReference type="EMBL" id="SAUN01000001">
    <property type="protein sequence ID" value="RVX43992.1"/>
    <property type="molecule type" value="Genomic_DNA"/>
</dbReference>
<dbReference type="PROSITE" id="PS50234">
    <property type="entry name" value="VWFA"/>
    <property type="match status" value="1"/>
</dbReference>
<dbReference type="InterPro" id="IPR002035">
    <property type="entry name" value="VWF_A"/>
</dbReference>
<dbReference type="Gene3D" id="3.40.50.410">
    <property type="entry name" value="von Willebrand factor, type A domain"/>
    <property type="match status" value="1"/>
</dbReference>
<evidence type="ECO:0000313" key="5">
    <source>
        <dbReference type="Proteomes" id="UP000284824"/>
    </source>
</evidence>
<organism evidence="4 5">
    <name type="scientific">Nonomuraea polychroma</name>
    <dbReference type="NCBI Taxonomy" id="46176"/>
    <lineage>
        <taxon>Bacteria</taxon>
        <taxon>Bacillati</taxon>
        <taxon>Actinomycetota</taxon>
        <taxon>Actinomycetes</taxon>
        <taxon>Streptosporangiales</taxon>
        <taxon>Streptosporangiaceae</taxon>
        <taxon>Nonomuraea</taxon>
    </lineage>
</organism>
<dbReference type="RefSeq" id="WP_241564379.1">
    <property type="nucleotide sequence ID" value="NZ_SAUN01000001.1"/>
</dbReference>
<feature type="transmembrane region" description="Helical" evidence="2">
    <location>
        <begin position="38"/>
        <end position="60"/>
    </location>
</feature>
<dbReference type="SUPFAM" id="SSF53300">
    <property type="entry name" value="vWA-like"/>
    <property type="match status" value="1"/>
</dbReference>
<accession>A0A438ME17</accession>
<keyword evidence="5" id="KW-1185">Reference proteome</keyword>
<evidence type="ECO:0000256" key="2">
    <source>
        <dbReference type="SAM" id="Phobius"/>
    </source>
</evidence>
<protein>
    <submittedName>
        <fullName evidence="4">von Willebrand factor type A domain-containing protein</fullName>
    </submittedName>
</protein>
<evidence type="ECO:0000313" key="4">
    <source>
        <dbReference type="EMBL" id="RVX43992.1"/>
    </source>
</evidence>
<comment type="caution">
    <text evidence="4">The sequence shown here is derived from an EMBL/GenBank/DDBJ whole genome shotgun (WGS) entry which is preliminary data.</text>
</comment>
<keyword evidence="2" id="KW-0472">Membrane</keyword>
<evidence type="ECO:0000256" key="1">
    <source>
        <dbReference type="SAM" id="MobiDB-lite"/>
    </source>
</evidence>
<dbReference type="InterPro" id="IPR036465">
    <property type="entry name" value="vWFA_dom_sf"/>
</dbReference>
<dbReference type="SMART" id="SM00327">
    <property type="entry name" value="VWA"/>
    <property type="match status" value="1"/>
</dbReference>